<sequence length="303" mass="34503">MEQNDGSFLAVRRLSGGAIHHHRHHSSPAEVVGVSTAWIGKGLTSCVCAQGTESDGRLSFDLSPIQEECLHRLQNRIEVQYDGSNLEHQKALVALWHASFPGTELLGLVSDQWKEMGWQGKDPSTDFRSGIPSLQHLQLSIHLIYFECAIICSSGLTGVVVLYLWRIYCISLRNIHEPLSLQKSFHELLRKQNGDRALWEYPFAVAGVNITFMLIQMLDLQAAKPTSLVGAVFLNLLLENDRAFDILYCITFKLMDQKWLEMHASYMDFNVVIKSTRRQLERELLLEDIQRIQDMPSYMLLTC</sequence>
<gene>
    <name evidence="1" type="ORF">ZEAMMB73_Zm00001d002796</name>
</gene>
<dbReference type="PANTHER" id="PTHR12771">
    <property type="entry name" value="ENGULFMENT AND CELL MOTILITY"/>
    <property type="match status" value="1"/>
</dbReference>
<dbReference type="InterPro" id="IPR050868">
    <property type="entry name" value="ELMO_domain-containing"/>
</dbReference>
<accession>A0A1D6E4C7</accession>
<dbReference type="ExpressionAtlas" id="A0A1D6E4C7">
    <property type="expression patterns" value="baseline and differential"/>
</dbReference>
<evidence type="ECO:0000313" key="1">
    <source>
        <dbReference type="EMBL" id="ONM15368.1"/>
    </source>
</evidence>
<dbReference type="InterPro" id="IPR006816">
    <property type="entry name" value="ELMO_dom"/>
</dbReference>
<dbReference type="Pfam" id="PF04727">
    <property type="entry name" value="ELMO_CED12"/>
    <property type="match status" value="2"/>
</dbReference>
<dbReference type="AlphaFoldDB" id="A0A1D6E4C7"/>
<name>A0A1D6E4C7_MAIZE</name>
<proteinExistence type="predicted"/>
<dbReference type="EMBL" id="CM007648">
    <property type="protein sequence ID" value="ONM15368.1"/>
    <property type="molecule type" value="Genomic_DNA"/>
</dbReference>
<organism evidence="1">
    <name type="scientific">Zea mays</name>
    <name type="common">Maize</name>
    <dbReference type="NCBI Taxonomy" id="4577"/>
    <lineage>
        <taxon>Eukaryota</taxon>
        <taxon>Viridiplantae</taxon>
        <taxon>Streptophyta</taxon>
        <taxon>Embryophyta</taxon>
        <taxon>Tracheophyta</taxon>
        <taxon>Spermatophyta</taxon>
        <taxon>Magnoliopsida</taxon>
        <taxon>Liliopsida</taxon>
        <taxon>Poales</taxon>
        <taxon>Poaceae</taxon>
        <taxon>PACMAD clade</taxon>
        <taxon>Panicoideae</taxon>
        <taxon>Andropogonodae</taxon>
        <taxon>Andropogoneae</taxon>
        <taxon>Tripsacinae</taxon>
        <taxon>Zea</taxon>
    </lineage>
</organism>
<reference evidence="1" key="1">
    <citation type="submission" date="2015-12" db="EMBL/GenBank/DDBJ databases">
        <title>Update maize B73 reference genome by single molecule sequencing technologies.</title>
        <authorList>
            <consortium name="Maize Genome Sequencing Project"/>
            <person name="Ware D."/>
        </authorList>
    </citation>
    <scope>NUCLEOTIDE SEQUENCE [LARGE SCALE GENOMIC DNA]</scope>
    <source>
        <tissue evidence="1">Seedling</tissue>
    </source>
</reference>
<dbReference type="PANTHER" id="PTHR12771:SF24">
    <property type="entry name" value="OS04G0545100 PROTEIN"/>
    <property type="match status" value="1"/>
</dbReference>
<protein>
    <submittedName>
        <fullName evidence="1">ELMO/CED-12 family protein</fullName>
    </submittedName>
</protein>
<dbReference type="PROSITE" id="PS51335">
    <property type="entry name" value="ELMO"/>
    <property type="match status" value="1"/>
</dbReference>